<feature type="compositionally biased region" description="Polar residues" evidence="1">
    <location>
        <begin position="48"/>
        <end position="67"/>
    </location>
</feature>
<evidence type="ECO:0000256" key="1">
    <source>
        <dbReference type="SAM" id="MobiDB-lite"/>
    </source>
</evidence>
<protein>
    <recommendedName>
        <fullName evidence="5">Lipoprotein</fullName>
    </recommendedName>
</protein>
<reference evidence="4" key="1">
    <citation type="submission" date="2016-10" db="EMBL/GenBank/DDBJ databases">
        <authorList>
            <person name="Varghese N."/>
            <person name="Submissions S."/>
        </authorList>
    </citation>
    <scope>NUCLEOTIDE SEQUENCE [LARGE SCALE GENOMIC DNA]</scope>
    <source>
        <strain evidence="4">XBD2006</strain>
    </source>
</reference>
<feature type="chain" id="PRO_5039671975" description="Lipoprotein" evidence="2">
    <location>
        <begin position="21"/>
        <end position="320"/>
    </location>
</feature>
<name>A0A1G5F8N2_9FIRM</name>
<feature type="region of interest" description="Disordered" evidence="1">
    <location>
        <begin position="34"/>
        <end position="67"/>
    </location>
</feature>
<evidence type="ECO:0000313" key="3">
    <source>
        <dbReference type="EMBL" id="SCY35553.1"/>
    </source>
</evidence>
<dbReference type="OrthoDB" id="2004320at2"/>
<organism evidence="3 4">
    <name type="scientific">Butyrivibrio hungatei</name>
    <dbReference type="NCBI Taxonomy" id="185008"/>
    <lineage>
        <taxon>Bacteria</taxon>
        <taxon>Bacillati</taxon>
        <taxon>Bacillota</taxon>
        <taxon>Clostridia</taxon>
        <taxon>Lachnospirales</taxon>
        <taxon>Lachnospiraceae</taxon>
        <taxon>Butyrivibrio</taxon>
    </lineage>
</organism>
<keyword evidence="2" id="KW-0732">Signal</keyword>
<keyword evidence="4" id="KW-1185">Reference proteome</keyword>
<feature type="signal peptide" evidence="2">
    <location>
        <begin position="1"/>
        <end position="20"/>
    </location>
</feature>
<sequence length="320" mass="35527">MKKSKLVCMAIPLVSMFFVGCTPIDMSNLGIGEQQEESTAEVSEVETSDATGASSEADSVADTTDSSVNDSEFYYEQLKENEKKEVDLGNDGKQDTLLFEFKDTTCKMKINEQVIDVEIYADGDIVFGGADALFVHKTGADYLILENYGDAYYGTVTLYKWDNGSMKELDKLDDYMRVDSNYDEKTDSSTYCIYADKIVLAKRYDIFGSWIGTKNYTYGDDGFATEEKTEKLRSIITGSDGGLILKKDVTFTDESGDAPKTAKAGETIYPCEIKQNVMGFNSKSGEFLGYLPFEPDENGVFYSSNGVNEQDLFENNLHVG</sequence>
<evidence type="ECO:0008006" key="5">
    <source>
        <dbReference type="Google" id="ProtNLM"/>
    </source>
</evidence>
<dbReference type="RefSeq" id="WP_074462768.1">
    <property type="nucleotide sequence ID" value="NZ_FMUR01000014.1"/>
</dbReference>
<feature type="compositionally biased region" description="Acidic residues" evidence="1">
    <location>
        <begin position="34"/>
        <end position="47"/>
    </location>
</feature>
<dbReference type="AlphaFoldDB" id="A0A1G5F8N2"/>
<dbReference type="PROSITE" id="PS51257">
    <property type="entry name" value="PROKAR_LIPOPROTEIN"/>
    <property type="match status" value="1"/>
</dbReference>
<dbReference type="EMBL" id="FMUR01000014">
    <property type="protein sequence ID" value="SCY35553.1"/>
    <property type="molecule type" value="Genomic_DNA"/>
</dbReference>
<evidence type="ECO:0000256" key="2">
    <source>
        <dbReference type="SAM" id="SignalP"/>
    </source>
</evidence>
<proteinExistence type="predicted"/>
<evidence type="ECO:0000313" key="4">
    <source>
        <dbReference type="Proteomes" id="UP000183047"/>
    </source>
</evidence>
<dbReference type="Proteomes" id="UP000183047">
    <property type="component" value="Unassembled WGS sequence"/>
</dbReference>
<accession>A0A1G5F8N2</accession>
<gene>
    <name evidence="3" type="ORF">SAMN02910451_02285</name>
</gene>